<dbReference type="PANTHER" id="PTHR30146">
    <property type="entry name" value="LACI-RELATED TRANSCRIPTIONAL REPRESSOR"/>
    <property type="match status" value="1"/>
</dbReference>
<evidence type="ECO:0000256" key="1">
    <source>
        <dbReference type="ARBA" id="ARBA00023015"/>
    </source>
</evidence>
<dbReference type="CDD" id="cd01392">
    <property type="entry name" value="HTH_LacI"/>
    <property type="match status" value="1"/>
</dbReference>
<accession>A0AAE3R5V1</accession>
<dbReference type="CDD" id="cd06267">
    <property type="entry name" value="PBP1_LacI_sugar_binding-like"/>
    <property type="match status" value="1"/>
</dbReference>
<dbReference type="Proteomes" id="UP001232063">
    <property type="component" value="Unassembled WGS sequence"/>
</dbReference>
<evidence type="ECO:0000256" key="2">
    <source>
        <dbReference type="ARBA" id="ARBA00023125"/>
    </source>
</evidence>
<comment type="caution">
    <text evidence="5">The sequence shown here is derived from an EMBL/GenBank/DDBJ whole genome shotgun (WGS) entry which is preliminary data.</text>
</comment>
<dbReference type="AlphaFoldDB" id="A0AAE3R5V1"/>
<evidence type="ECO:0000259" key="4">
    <source>
        <dbReference type="PROSITE" id="PS50932"/>
    </source>
</evidence>
<dbReference type="InterPro" id="IPR028082">
    <property type="entry name" value="Peripla_BP_I"/>
</dbReference>
<evidence type="ECO:0000256" key="3">
    <source>
        <dbReference type="ARBA" id="ARBA00023163"/>
    </source>
</evidence>
<keyword evidence="3" id="KW-0804">Transcription</keyword>
<dbReference type="SUPFAM" id="SSF47413">
    <property type="entry name" value="lambda repressor-like DNA-binding domains"/>
    <property type="match status" value="1"/>
</dbReference>
<organism evidence="5 6">
    <name type="scientific">Xanthocytophaga agilis</name>
    <dbReference type="NCBI Taxonomy" id="3048010"/>
    <lineage>
        <taxon>Bacteria</taxon>
        <taxon>Pseudomonadati</taxon>
        <taxon>Bacteroidota</taxon>
        <taxon>Cytophagia</taxon>
        <taxon>Cytophagales</taxon>
        <taxon>Rhodocytophagaceae</taxon>
        <taxon>Xanthocytophaga</taxon>
    </lineage>
</organism>
<dbReference type="Pfam" id="PF00356">
    <property type="entry name" value="LacI"/>
    <property type="match status" value="1"/>
</dbReference>
<dbReference type="InterPro" id="IPR010982">
    <property type="entry name" value="Lambda_DNA-bd_dom_sf"/>
</dbReference>
<dbReference type="PROSITE" id="PS50932">
    <property type="entry name" value="HTH_LACI_2"/>
    <property type="match status" value="1"/>
</dbReference>
<keyword evidence="2 5" id="KW-0238">DNA-binding</keyword>
<sequence>MKKHQITILDIARQLNISKSTVSRALTGHPKVSPETRKAVLELAVQMDYQPNMLSVSLVKNKSNTIGVIVPEFMSSFFPQVILGIQQVARMSGYTVLITQCSESYEQEVANARLLLASQVDGLLVSLTKETLNYDHLKIFQRKGIPVVFFNRVCEDMEVPKVIVDDYEGAYRATEHLITTGRKRVAHLAGPATLAISRKRLDGYRDALRRYGIAIDESLIISYDLTMEKVDIYVNHLLNLANRPDALFCINDPTAIQAIQVIKQRGLRIPEDIAVVGFSNDYYSAFIEPSLTTVAQPVQDVGSTAARLLINQIETDCDKPIIKQLKTELIVRRSTV</sequence>
<dbReference type="RefSeq" id="WP_314515220.1">
    <property type="nucleotide sequence ID" value="NZ_JASJOU010000010.1"/>
</dbReference>
<keyword evidence="6" id="KW-1185">Reference proteome</keyword>
<name>A0AAE3R5V1_9BACT</name>
<dbReference type="Pfam" id="PF00532">
    <property type="entry name" value="Peripla_BP_1"/>
    <property type="match status" value="1"/>
</dbReference>
<feature type="domain" description="HTH lacI-type" evidence="4">
    <location>
        <begin position="6"/>
        <end position="60"/>
    </location>
</feature>
<dbReference type="EMBL" id="JASJOU010000010">
    <property type="protein sequence ID" value="MDJ1504201.1"/>
    <property type="molecule type" value="Genomic_DNA"/>
</dbReference>
<dbReference type="InterPro" id="IPR000843">
    <property type="entry name" value="HTH_LacI"/>
</dbReference>
<proteinExistence type="predicted"/>
<keyword evidence="1" id="KW-0805">Transcription regulation</keyword>
<dbReference type="PANTHER" id="PTHR30146:SF109">
    <property type="entry name" value="HTH-TYPE TRANSCRIPTIONAL REGULATOR GALS"/>
    <property type="match status" value="1"/>
</dbReference>
<evidence type="ECO:0000313" key="6">
    <source>
        <dbReference type="Proteomes" id="UP001232063"/>
    </source>
</evidence>
<dbReference type="GO" id="GO:0003700">
    <property type="term" value="F:DNA-binding transcription factor activity"/>
    <property type="evidence" value="ECO:0007669"/>
    <property type="project" value="TreeGrafter"/>
</dbReference>
<dbReference type="GO" id="GO:0000976">
    <property type="term" value="F:transcription cis-regulatory region binding"/>
    <property type="evidence" value="ECO:0007669"/>
    <property type="project" value="TreeGrafter"/>
</dbReference>
<dbReference type="InterPro" id="IPR001761">
    <property type="entry name" value="Peripla_BP/Lac1_sug-bd_dom"/>
</dbReference>
<reference evidence="5" key="1">
    <citation type="submission" date="2023-05" db="EMBL/GenBank/DDBJ databases">
        <authorList>
            <person name="Zhang X."/>
        </authorList>
    </citation>
    <scope>NUCLEOTIDE SEQUENCE</scope>
    <source>
        <strain evidence="5">BD1B2-1</strain>
    </source>
</reference>
<evidence type="ECO:0000313" key="5">
    <source>
        <dbReference type="EMBL" id="MDJ1504201.1"/>
    </source>
</evidence>
<dbReference type="Gene3D" id="3.40.50.2300">
    <property type="match status" value="2"/>
</dbReference>
<dbReference type="SMART" id="SM00354">
    <property type="entry name" value="HTH_LACI"/>
    <property type="match status" value="1"/>
</dbReference>
<gene>
    <name evidence="5" type="ORF">QNI22_26315</name>
</gene>
<dbReference type="SUPFAM" id="SSF53822">
    <property type="entry name" value="Periplasmic binding protein-like I"/>
    <property type="match status" value="1"/>
</dbReference>
<dbReference type="Gene3D" id="1.10.260.40">
    <property type="entry name" value="lambda repressor-like DNA-binding domains"/>
    <property type="match status" value="1"/>
</dbReference>
<protein>
    <submittedName>
        <fullName evidence="5">LacI family DNA-binding transcriptional regulator</fullName>
    </submittedName>
</protein>